<evidence type="ECO:0000256" key="1">
    <source>
        <dbReference type="SAM" id="MobiDB-lite"/>
    </source>
</evidence>
<proteinExistence type="predicted"/>
<name>A0A150JTC6_HEYCO</name>
<gene>
    <name evidence="2" type="ORF">B4098_0616</name>
    <name evidence="3" type="ORF">B4099_0719</name>
</gene>
<dbReference type="EMBL" id="LQYG01000092">
    <property type="protein sequence ID" value="KYC60560.1"/>
    <property type="molecule type" value="Genomic_DNA"/>
</dbReference>
<protein>
    <submittedName>
        <fullName evidence="2">Uncharacterized protein</fullName>
    </submittedName>
</protein>
<evidence type="ECO:0000313" key="2">
    <source>
        <dbReference type="EMBL" id="KYC60560.1"/>
    </source>
</evidence>
<organism evidence="2 4">
    <name type="scientific">Heyndrickxia coagulans</name>
    <name type="common">Weizmannia coagulans</name>
    <dbReference type="NCBI Taxonomy" id="1398"/>
    <lineage>
        <taxon>Bacteria</taxon>
        <taxon>Bacillati</taxon>
        <taxon>Bacillota</taxon>
        <taxon>Bacilli</taxon>
        <taxon>Bacillales</taxon>
        <taxon>Bacillaceae</taxon>
        <taxon>Heyndrickxia</taxon>
    </lineage>
</organism>
<reference evidence="4 5" key="1">
    <citation type="submission" date="2016-01" db="EMBL/GenBank/DDBJ databases">
        <title>Genome Sequences of Twelve Sporeforming Bacillus Species Isolated from Foods.</title>
        <authorList>
            <person name="Berendsen E.M."/>
            <person name="Wells-Bennik M.H."/>
            <person name="Krawcyk A.O."/>
            <person name="De Jong A."/>
            <person name="Holsappel S."/>
            <person name="Eijlander R.T."/>
            <person name="Kuipers O.P."/>
        </authorList>
    </citation>
    <scope>NUCLEOTIDE SEQUENCE [LARGE SCALE GENOMIC DNA]</scope>
    <source>
        <strain evidence="2 4">B4098</strain>
        <strain evidence="3 5">B4099</strain>
    </source>
</reference>
<sequence>MKAIGEPVSEGESFRRKFSKRKRPQSNSFMRKSAEQSNERSMNFQA</sequence>
<dbReference type="EMBL" id="LQYI01000086">
    <property type="protein sequence ID" value="KYC65683.1"/>
    <property type="molecule type" value="Genomic_DNA"/>
</dbReference>
<dbReference type="AlphaFoldDB" id="A0A150JTC6"/>
<feature type="region of interest" description="Disordered" evidence="1">
    <location>
        <begin position="1"/>
        <end position="46"/>
    </location>
</feature>
<evidence type="ECO:0000313" key="4">
    <source>
        <dbReference type="Proteomes" id="UP000075288"/>
    </source>
</evidence>
<dbReference type="Proteomes" id="UP000075288">
    <property type="component" value="Unassembled WGS sequence"/>
</dbReference>
<dbReference type="Proteomes" id="UP000075304">
    <property type="component" value="Unassembled WGS sequence"/>
</dbReference>
<evidence type="ECO:0000313" key="5">
    <source>
        <dbReference type="Proteomes" id="UP000075304"/>
    </source>
</evidence>
<accession>A0A150JTC6</accession>
<dbReference type="PATRIC" id="fig|1398.25.peg.287"/>
<evidence type="ECO:0000313" key="3">
    <source>
        <dbReference type="EMBL" id="KYC65683.1"/>
    </source>
</evidence>
<comment type="caution">
    <text evidence="2">The sequence shown here is derived from an EMBL/GenBank/DDBJ whole genome shotgun (WGS) entry which is preliminary data.</text>
</comment>